<dbReference type="Gene3D" id="3.90.1530.10">
    <property type="entry name" value="Conserved hypothetical protein from pyrococcus furiosus pfu- 392566-001, ParB domain"/>
    <property type="match status" value="1"/>
</dbReference>
<dbReference type="PANTHER" id="PTHR33375:SF1">
    <property type="entry name" value="CHROMOSOME-PARTITIONING PROTEIN PARB-RELATED"/>
    <property type="match status" value="1"/>
</dbReference>
<dbReference type="Pfam" id="PF02195">
    <property type="entry name" value="ParB_N"/>
    <property type="match status" value="1"/>
</dbReference>
<dbReference type="EMBL" id="QZCG01000003">
    <property type="protein sequence ID" value="RJE87108.1"/>
    <property type="molecule type" value="Genomic_DNA"/>
</dbReference>
<organism evidence="2 3">
    <name type="scientific">Paracoccus onubensis</name>
    <dbReference type="NCBI Taxonomy" id="1675788"/>
    <lineage>
        <taxon>Bacteria</taxon>
        <taxon>Pseudomonadati</taxon>
        <taxon>Pseudomonadota</taxon>
        <taxon>Alphaproteobacteria</taxon>
        <taxon>Rhodobacterales</taxon>
        <taxon>Paracoccaceae</taxon>
        <taxon>Paracoccus</taxon>
    </lineage>
</organism>
<dbReference type="GO" id="GO:0007059">
    <property type="term" value="P:chromosome segregation"/>
    <property type="evidence" value="ECO:0007669"/>
    <property type="project" value="TreeGrafter"/>
</dbReference>
<dbReference type="AlphaFoldDB" id="A0A418T1N2"/>
<gene>
    <name evidence="2" type="ORF">D3P04_04980</name>
</gene>
<name>A0A418T1N2_9RHOB</name>
<dbReference type="SMART" id="SM00470">
    <property type="entry name" value="ParB"/>
    <property type="match status" value="1"/>
</dbReference>
<evidence type="ECO:0000259" key="1">
    <source>
        <dbReference type="SMART" id="SM00470"/>
    </source>
</evidence>
<keyword evidence="3" id="KW-1185">Reference proteome</keyword>
<comment type="caution">
    <text evidence="2">The sequence shown here is derived from an EMBL/GenBank/DDBJ whole genome shotgun (WGS) entry which is preliminary data.</text>
</comment>
<dbReference type="InterPro" id="IPR036086">
    <property type="entry name" value="ParB/Sulfiredoxin_sf"/>
</dbReference>
<protein>
    <submittedName>
        <fullName evidence="2">Chromosome partitioning protein ParB</fullName>
    </submittedName>
</protein>
<sequence length="303" mass="33030">MTEPTLIQTKTSLPIDQIDVSDRLRPVSEAGVATIIASLKEIGQLTSPITVRQKRRKGEVKWQVLDGAHRLAAATELGWTEIPVRIFECTDDQARIMEIDGNLSGAELNPLDTVVFLATRKAVYERMHPETKAGAAGAAARWADATDTMSVAFVKATAEKLVMSERHVRRLAAAGASLGPDEIAKLRSAPRQITLKDLQDISRIDNTVQRYDVVDALAEGRVKNVAAALKGAQPANDNPDKDPVEDQFAALAKAWSRASMVARRKFVTEHFSDLSPLVVDEAETRDELDIASLRTALTEVAAE</sequence>
<reference evidence="3" key="1">
    <citation type="submission" date="2018-09" db="EMBL/GenBank/DDBJ databases">
        <title>Acidovorax cavernicola nov. sp. isolated from Gruta de las Maravillas (Aracena, Spain).</title>
        <authorList>
            <person name="Jurado V."/>
            <person name="Gutierrez-Patricio S."/>
            <person name="Gonzalez-Pimentel J.L."/>
            <person name="Miller A.Z."/>
            <person name="Laiz L."/>
            <person name="Saiz-Jimenez C."/>
        </authorList>
    </citation>
    <scope>NUCLEOTIDE SEQUENCE [LARGE SCALE GENOMIC DNA]</scope>
    <source>
        <strain evidence="3">1011MAR3C25</strain>
    </source>
</reference>
<dbReference type="InterPro" id="IPR050336">
    <property type="entry name" value="Chromosome_partition/occlusion"/>
</dbReference>
<accession>A0A418T1N2</accession>
<dbReference type="RefSeq" id="WP_119746569.1">
    <property type="nucleotide sequence ID" value="NZ_QZCG01000003.1"/>
</dbReference>
<dbReference type="GO" id="GO:0005694">
    <property type="term" value="C:chromosome"/>
    <property type="evidence" value="ECO:0007669"/>
    <property type="project" value="TreeGrafter"/>
</dbReference>
<dbReference type="PANTHER" id="PTHR33375">
    <property type="entry name" value="CHROMOSOME-PARTITIONING PROTEIN PARB-RELATED"/>
    <property type="match status" value="1"/>
</dbReference>
<dbReference type="OrthoDB" id="2053844at2"/>
<dbReference type="SUPFAM" id="SSF110849">
    <property type="entry name" value="ParB/Sulfiredoxin"/>
    <property type="match status" value="1"/>
</dbReference>
<feature type="domain" description="ParB-like N-terminal" evidence="1">
    <location>
        <begin position="11"/>
        <end position="103"/>
    </location>
</feature>
<evidence type="ECO:0000313" key="2">
    <source>
        <dbReference type="EMBL" id="RJE87108.1"/>
    </source>
</evidence>
<evidence type="ECO:0000313" key="3">
    <source>
        <dbReference type="Proteomes" id="UP000284202"/>
    </source>
</evidence>
<dbReference type="Proteomes" id="UP000284202">
    <property type="component" value="Unassembled WGS sequence"/>
</dbReference>
<proteinExistence type="predicted"/>
<dbReference type="InterPro" id="IPR003115">
    <property type="entry name" value="ParB_N"/>
</dbReference>